<sequence length="254" mass="27602">MSKESPFNDTHPAHPSSPADLSPRRISWPRILRVCLLFAPLLAIVLLAKPITSSIAGSAEQSASPSPPAALSKQDVILIWTAVAEQRYPVYAGASEVDTSRMRAKRKPVVLLDRSTQTCPVERPEKACGSNLDQKLLSSTAAHRFVSAKARQALLLANAAQVQVRLPESTYVHGASTDHVDALLTDINWPAFYQAYPGTAGYLQLSVPVVVDGSHSLAYAEQRCDGRCGTGMLYLLARTGKGWKITKRLELWVS</sequence>
<gene>
    <name evidence="2" type="ORF">VZ068_21475</name>
</gene>
<evidence type="ECO:0008006" key="3">
    <source>
        <dbReference type="Google" id="ProtNLM"/>
    </source>
</evidence>
<organism evidence="2">
    <name type="scientific">Xanthomonas sp. 10-10</name>
    <dbReference type="NCBI Taxonomy" id="3115848"/>
    <lineage>
        <taxon>Bacteria</taxon>
        <taxon>Pseudomonadati</taxon>
        <taxon>Pseudomonadota</taxon>
        <taxon>Gammaproteobacteria</taxon>
        <taxon>Lysobacterales</taxon>
        <taxon>Lysobacteraceae</taxon>
        <taxon>Xanthomonas</taxon>
    </lineage>
</organism>
<feature type="region of interest" description="Disordered" evidence="1">
    <location>
        <begin position="1"/>
        <end position="21"/>
    </location>
</feature>
<evidence type="ECO:0000313" key="2">
    <source>
        <dbReference type="EMBL" id="XBS37917.1"/>
    </source>
</evidence>
<dbReference type="RefSeq" id="WP_349656444.1">
    <property type="nucleotide sequence ID" value="NZ_CP144460.1"/>
</dbReference>
<dbReference type="AlphaFoldDB" id="A0AAU7P8B0"/>
<protein>
    <recommendedName>
        <fullName evidence="3">DUF4440 domain-containing protein</fullName>
    </recommendedName>
</protein>
<evidence type="ECO:0000256" key="1">
    <source>
        <dbReference type="SAM" id="MobiDB-lite"/>
    </source>
</evidence>
<proteinExistence type="predicted"/>
<dbReference type="EMBL" id="CP144460">
    <property type="protein sequence ID" value="XBS37917.1"/>
    <property type="molecule type" value="Genomic_DNA"/>
</dbReference>
<accession>A0AAU7P8B0</accession>
<name>A0AAU7P8B0_9XANT</name>
<reference evidence="2" key="1">
    <citation type="submission" date="2024-02" db="EMBL/GenBank/DDBJ databases">
        <title>Complete genome sequence of Xanthomonas sp. 10-10.</title>
        <authorList>
            <person name="Biessy A."/>
            <person name="Ciotola M."/>
            <person name="Cadieux M."/>
            <person name="Soufiane B."/>
            <person name="Laforest M."/>
            <person name="Filion M."/>
        </authorList>
    </citation>
    <scope>NUCLEOTIDE SEQUENCE</scope>
    <source>
        <strain evidence="2">10-10</strain>
    </source>
</reference>